<keyword evidence="5" id="KW-0813">Transport</keyword>
<dbReference type="InParanoid" id="A0A672GTZ0"/>
<dbReference type="AlphaFoldDB" id="A0A672GTZ0"/>
<sequence length="119" mass="13270">MEEYSSGDEVIFNPDESSSLVKECIEGVIGGTDYNQNKVNQWTASIVEHSLTHLVKQGRPFKYILNCAIMQKSGAGLHTANSCYWDTATDGETQKQYQQTQTAPHNIPVLFNLGPKNDF</sequence>
<evidence type="ECO:0000256" key="6">
    <source>
        <dbReference type="ARBA" id="ARBA00022454"/>
    </source>
</evidence>
<evidence type="ECO:0000313" key="22">
    <source>
        <dbReference type="Ensembl" id="ENSSFAP00005022201.1"/>
    </source>
</evidence>
<keyword evidence="15" id="KW-0206">Cytoskeleton</keyword>
<evidence type="ECO:0000256" key="4">
    <source>
        <dbReference type="ARBA" id="ARBA00005361"/>
    </source>
</evidence>
<keyword evidence="13" id="KW-0944">Nitration</keyword>
<dbReference type="Pfam" id="PF03645">
    <property type="entry name" value="Tctex-1"/>
    <property type="match status" value="1"/>
</dbReference>
<dbReference type="Gene3D" id="3.30.1140.40">
    <property type="entry name" value="Tctex-1"/>
    <property type="match status" value="1"/>
</dbReference>
<protein>
    <recommendedName>
        <fullName evidence="20">Dynein light chain Tctex-type 3</fullName>
    </recommendedName>
</protein>
<keyword evidence="10" id="KW-0498">Mitosis</keyword>
<evidence type="ECO:0000256" key="14">
    <source>
        <dbReference type="ARBA" id="ARBA00023175"/>
    </source>
</evidence>
<evidence type="ECO:0000256" key="20">
    <source>
        <dbReference type="ARBA" id="ARBA00039901"/>
    </source>
</evidence>
<keyword evidence="6" id="KW-0158">Chromosome</keyword>
<evidence type="ECO:0000256" key="13">
    <source>
        <dbReference type="ARBA" id="ARBA00023074"/>
    </source>
</evidence>
<reference evidence="22" key="1">
    <citation type="submission" date="2019-06" db="EMBL/GenBank/DDBJ databases">
        <authorList>
            <consortium name="Wellcome Sanger Institute Data Sharing"/>
        </authorList>
    </citation>
    <scope>NUCLEOTIDE SEQUENCE [LARGE SCALE GENOMIC DNA]</scope>
</reference>
<evidence type="ECO:0000256" key="21">
    <source>
        <dbReference type="ARBA" id="ARBA00046439"/>
    </source>
</evidence>
<evidence type="ECO:0000256" key="16">
    <source>
        <dbReference type="ARBA" id="ARBA00023242"/>
    </source>
</evidence>
<comment type="similarity">
    <text evidence="4">Belongs to the dynein light chain Tctex-type family.</text>
</comment>
<evidence type="ECO:0000256" key="12">
    <source>
        <dbReference type="ARBA" id="ARBA00023017"/>
    </source>
</evidence>
<dbReference type="GO" id="GO:0005868">
    <property type="term" value="C:cytoplasmic dynein complex"/>
    <property type="evidence" value="ECO:0007669"/>
    <property type="project" value="TreeGrafter"/>
</dbReference>
<dbReference type="GO" id="GO:0000776">
    <property type="term" value="C:kinetochore"/>
    <property type="evidence" value="ECO:0007669"/>
    <property type="project" value="UniProtKB-KW"/>
</dbReference>
<evidence type="ECO:0000256" key="5">
    <source>
        <dbReference type="ARBA" id="ARBA00022448"/>
    </source>
</evidence>
<reference evidence="22" key="2">
    <citation type="submission" date="2025-08" db="UniProtKB">
        <authorList>
            <consortium name="Ensembl"/>
        </authorList>
    </citation>
    <scope>IDENTIFICATION</scope>
</reference>
<dbReference type="Ensembl" id="ENSSFAT00005023128.1">
    <property type="protein sequence ID" value="ENSSFAP00005022201.1"/>
    <property type="gene ID" value="ENSSFAG00005011545.1"/>
</dbReference>
<evidence type="ECO:0000256" key="2">
    <source>
        <dbReference type="ARBA" id="ARBA00004245"/>
    </source>
</evidence>
<evidence type="ECO:0000256" key="15">
    <source>
        <dbReference type="ARBA" id="ARBA00023212"/>
    </source>
</evidence>
<evidence type="ECO:0000256" key="11">
    <source>
        <dbReference type="ARBA" id="ARBA00022838"/>
    </source>
</evidence>
<dbReference type="GO" id="GO:0045505">
    <property type="term" value="F:dynein intermediate chain binding"/>
    <property type="evidence" value="ECO:0007669"/>
    <property type="project" value="TreeGrafter"/>
</dbReference>
<keyword evidence="12" id="KW-0243">Dynein</keyword>
<dbReference type="GO" id="GO:0005737">
    <property type="term" value="C:cytoplasm"/>
    <property type="evidence" value="ECO:0007669"/>
    <property type="project" value="TreeGrafter"/>
</dbReference>
<keyword evidence="17" id="KW-0131">Cell cycle</keyword>
<keyword evidence="9" id="KW-0493">Microtubule</keyword>
<evidence type="ECO:0000256" key="8">
    <source>
        <dbReference type="ARBA" id="ARBA00022618"/>
    </source>
</evidence>
<keyword evidence="8" id="KW-0132">Cell division</keyword>
<evidence type="ECO:0000256" key="19">
    <source>
        <dbReference type="ARBA" id="ARBA00037393"/>
    </source>
</evidence>
<gene>
    <name evidence="22" type="primary">LOC115403261</name>
</gene>
<dbReference type="PANTHER" id="PTHR21255:SF20">
    <property type="entry name" value="DYNEIN LIGHT CHAIN TCTEX-TYPE 3"/>
    <property type="match status" value="1"/>
</dbReference>
<evidence type="ECO:0000313" key="23">
    <source>
        <dbReference type="Proteomes" id="UP000472267"/>
    </source>
</evidence>
<organism evidence="22 23">
    <name type="scientific">Salarias fasciatus</name>
    <name type="common">Jewelled blenny</name>
    <name type="synonym">Blennius fasciatus</name>
    <dbReference type="NCBI Taxonomy" id="181472"/>
    <lineage>
        <taxon>Eukaryota</taxon>
        <taxon>Metazoa</taxon>
        <taxon>Chordata</taxon>
        <taxon>Craniata</taxon>
        <taxon>Vertebrata</taxon>
        <taxon>Euteleostomi</taxon>
        <taxon>Actinopterygii</taxon>
        <taxon>Neopterygii</taxon>
        <taxon>Teleostei</taxon>
        <taxon>Neoteleostei</taxon>
        <taxon>Acanthomorphata</taxon>
        <taxon>Ovalentaria</taxon>
        <taxon>Blenniimorphae</taxon>
        <taxon>Blenniiformes</taxon>
        <taxon>Blennioidei</taxon>
        <taxon>Blenniidae</taxon>
        <taxon>Salariinae</taxon>
        <taxon>Salarias</taxon>
    </lineage>
</organism>
<keyword evidence="7" id="KW-0963">Cytoplasm</keyword>
<evidence type="ECO:0000256" key="1">
    <source>
        <dbReference type="ARBA" id="ARBA00004123"/>
    </source>
</evidence>
<keyword evidence="23" id="KW-1185">Reference proteome</keyword>
<proteinExistence type="inferred from homology"/>
<comment type="function">
    <text evidence="19">Acts as one of several non-catalytic accessory components of the cytoplasmic dynein 1 complex that are thought to be involved in linking dynein to cargos and to adapter proteins that regulate dynein function. Cytoplasmic dynein 1 acts as a motor for the intracellular retrograde motility of vesicles and organelles along microtubules. Probably binds BUB3 as part of transport cargo. Required for the efficient progression through mitosis.</text>
</comment>
<accession>A0A672GTZ0</accession>
<keyword evidence="11" id="KW-0995">Kinetochore</keyword>
<keyword evidence="18" id="KW-0137">Centromere</keyword>
<keyword evidence="14" id="KW-0505">Motor protein</keyword>
<dbReference type="GO" id="GO:0051301">
    <property type="term" value="P:cell division"/>
    <property type="evidence" value="ECO:0007669"/>
    <property type="project" value="UniProtKB-KW"/>
</dbReference>
<comment type="subunit">
    <text evidence="21">Homodimer. The cytoplasmic dynein 1 complex consists of two catalytic heavy chains (HCs) and a number of non-catalytic subunits presented by intermediate chains (ICs), light intermediate chains (LICs) and light chains (LCs); the composition seems to vary in respect to the IC, LIC and LC composition. The heavy chain homodimer serves as a scaffold for the probable homodimeric assembly of the respective non-catalytic subunits. The ICs and LICs bind directly to the HC dimer and the LCs assemble on the IC dimer. DYNLT1 and DYNLT3 compete for association with dynein IC (DYNC1I1 or DYNC1I2). Self-associates. Interacts with DYNC1I1 and DYNC1I2. Interacts with BUB3. Interacts with SATB1 in nucleus to form complex with matrix attachment regions (MARs) of DNA.</text>
</comment>
<dbReference type="PANTHER" id="PTHR21255">
    <property type="entry name" value="T-COMPLEX-ASSOCIATED-TESTIS-EXPRESSED 1/ DYNEIN LIGHT CHAIN"/>
    <property type="match status" value="1"/>
</dbReference>
<evidence type="ECO:0000256" key="10">
    <source>
        <dbReference type="ARBA" id="ARBA00022776"/>
    </source>
</evidence>
<evidence type="ECO:0000256" key="9">
    <source>
        <dbReference type="ARBA" id="ARBA00022701"/>
    </source>
</evidence>
<evidence type="ECO:0000256" key="17">
    <source>
        <dbReference type="ARBA" id="ARBA00023306"/>
    </source>
</evidence>
<evidence type="ECO:0000256" key="3">
    <source>
        <dbReference type="ARBA" id="ARBA00004629"/>
    </source>
</evidence>
<name>A0A672GTZ0_SALFA</name>
<dbReference type="InterPro" id="IPR038586">
    <property type="entry name" value="Tctex-1-like_sf"/>
</dbReference>
<reference evidence="22" key="3">
    <citation type="submission" date="2025-09" db="UniProtKB">
        <authorList>
            <consortium name="Ensembl"/>
        </authorList>
    </citation>
    <scope>IDENTIFICATION</scope>
</reference>
<dbReference type="Proteomes" id="UP000472267">
    <property type="component" value="Chromosome 16"/>
</dbReference>
<dbReference type="GO" id="GO:0005874">
    <property type="term" value="C:microtubule"/>
    <property type="evidence" value="ECO:0007669"/>
    <property type="project" value="UniProtKB-KW"/>
</dbReference>
<evidence type="ECO:0000256" key="7">
    <source>
        <dbReference type="ARBA" id="ARBA00022490"/>
    </source>
</evidence>
<dbReference type="InterPro" id="IPR005334">
    <property type="entry name" value="Tctex-1-like"/>
</dbReference>
<keyword evidence="16" id="KW-0539">Nucleus</keyword>
<evidence type="ECO:0000256" key="18">
    <source>
        <dbReference type="ARBA" id="ARBA00023328"/>
    </source>
</evidence>
<comment type="subcellular location">
    <subcellularLocation>
        <location evidence="3">Chromosome</location>
        <location evidence="3">Centromere</location>
        <location evidence="3">Kinetochore</location>
    </subcellularLocation>
    <subcellularLocation>
        <location evidence="2">Cytoplasm</location>
        <location evidence="2">Cytoskeleton</location>
    </subcellularLocation>
    <subcellularLocation>
        <location evidence="1">Nucleus</location>
    </subcellularLocation>
</comment>
<dbReference type="GO" id="GO:0005634">
    <property type="term" value="C:nucleus"/>
    <property type="evidence" value="ECO:0007669"/>
    <property type="project" value="UniProtKB-SubCell"/>
</dbReference>
<dbReference type="GO" id="GO:0007018">
    <property type="term" value="P:microtubule-based movement"/>
    <property type="evidence" value="ECO:0007669"/>
    <property type="project" value="TreeGrafter"/>
</dbReference>